<reference evidence="2" key="1">
    <citation type="submission" date="2021-01" db="EMBL/GenBank/DDBJ databases">
        <authorList>
            <consortium name="Genoscope - CEA"/>
            <person name="William W."/>
        </authorList>
    </citation>
    <scope>NUCLEOTIDE SEQUENCE</scope>
</reference>
<feature type="chain" id="PRO_5032514028" evidence="1">
    <location>
        <begin position="23"/>
        <end position="99"/>
    </location>
</feature>
<dbReference type="AlphaFoldDB" id="A0A817AKF6"/>
<organism evidence="2">
    <name type="scientific">Brassica napus</name>
    <name type="common">Rape</name>
    <dbReference type="NCBI Taxonomy" id="3708"/>
    <lineage>
        <taxon>Eukaryota</taxon>
        <taxon>Viridiplantae</taxon>
        <taxon>Streptophyta</taxon>
        <taxon>Embryophyta</taxon>
        <taxon>Tracheophyta</taxon>
        <taxon>Spermatophyta</taxon>
        <taxon>Magnoliopsida</taxon>
        <taxon>eudicotyledons</taxon>
        <taxon>Gunneridae</taxon>
        <taxon>Pentapetalae</taxon>
        <taxon>rosids</taxon>
        <taxon>malvids</taxon>
        <taxon>Brassicales</taxon>
        <taxon>Brassicaceae</taxon>
        <taxon>Brassiceae</taxon>
        <taxon>Brassica</taxon>
    </lineage>
</organism>
<dbReference type="Gramene" id="CDX76028">
    <property type="protein sequence ID" value="CDX76028"/>
    <property type="gene ID" value="GSBRNA2T00126254001"/>
</dbReference>
<keyword evidence="1" id="KW-0732">Signal</keyword>
<protein>
    <submittedName>
        <fullName evidence="2">(rape) hypothetical protein</fullName>
    </submittedName>
</protein>
<gene>
    <name evidence="2" type="ORF">DARMORV10_A04P03680.1</name>
</gene>
<proteinExistence type="predicted"/>
<dbReference type="EMBL" id="HG994358">
    <property type="protein sequence ID" value="CAF2266220.1"/>
    <property type="molecule type" value="Genomic_DNA"/>
</dbReference>
<evidence type="ECO:0000256" key="1">
    <source>
        <dbReference type="SAM" id="SignalP"/>
    </source>
</evidence>
<feature type="signal peptide" evidence="1">
    <location>
        <begin position="1"/>
        <end position="22"/>
    </location>
</feature>
<accession>A0A817AKF6</accession>
<evidence type="ECO:0000313" key="2">
    <source>
        <dbReference type="EMBL" id="CAF2266220.1"/>
    </source>
</evidence>
<name>A0A817AKF6_BRANA</name>
<sequence length="99" mass="10943">MSAPHLQLRCVSSLSLTAFLNGAVVCHLCSPPSPLHRSIGDIRNEAQVHRSICHARAGRSWLEPRTPDRASLVSIFIAFSFTRYRLQKAKLCGLFTNGP</sequence>
<dbReference type="Proteomes" id="UP001295469">
    <property type="component" value="Chromosome A04"/>
</dbReference>